<dbReference type="InterPro" id="IPR010096">
    <property type="entry name" value="NADH-Q_OxRdtase_suN/2"/>
</dbReference>
<feature type="transmembrane region" description="Helical" evidence="7">
    <location>
        <begin position="467"/>
        <end position="490"/>
    </location>
</feature>
<accession>C1KRF9</accession>
<evidence type="ECO:0000256" key="2">
    <source>
        <dbReference type="ARBA" id="ARBA00022692"/>
    </source>
</evidence>
<feature type="transmembrane region" description="Helical" evidence="7">
    <location>
        <begin position="385"/>
        <end position="406"/>
    </location>
</feature>
<proteinExistence type="inferred from homology"/>
<dbReference type="GeneID" id="7804335"/>
<keyword evidence="5" id="KW-0520">NAD</keyword>
<keyword evidence="10" id="KW-1185">Reference proteome</keyword>
<dbReference type="Proteomes" id="UP000002009">
    <property type="component" value="Mitochondrion MT"/>
</dbReference>
<feature type="transmembrane region" description="Helical" evidence="7">
    <location>
        <begin position="172"/>
        <end position="193"/>
    </location>
</feature>
<geneLocation type="mitochondrion" evidence="9"/>
<sequence length="500" mass="55953">MMGLHFIHLFENDFYALFPELFLTCTTMLLLMFGVVWSTSKAEGYPILTHTIAWLSVWSLVCAFGLTIHSPFSVMVSFYNTFVIDELTFLLKAMVLCSATAAMLMSMEYLKTSMLNIFEYSILVLLSTISMLLLISSYDFISMYLAIEMQSLCFYVLAASKRHSEFSTEAGLKYFLLGAFSSGVLLFGCSLVYGYTGLTNFEDIAKCLAGSALFQTHHSFLHLGMGLIMIGFLFKLTAAPFHFWAPDVYEGSPTSVTAFFAITPKIALLGVFLRLLLGSFYDLLFAWQYVLFFCSICSLFIGAFGAMAQKKIKRLLVYSSIGHVGYLLIGICCGTVEGLQAVLLYLILYIFMTVNVFTIVLSCIDHSKTFRLKYIQDLGLLGQTHPVLALTFSCTLFSMAGIPPLAGFCSKFYLFFAAMGSSLYGLALFGVLSSVVSCFYYIRLIKIMYFEQPSQLVTYGAIDHEKAILLGITTTVIVFFFLCPHSLFLWTYKVAYMFLG</sequence>
<evidence type="ECO:0000256" key="7">
    <source>
        <dbReference type="SAM" id="Phobius"/>
    </source>
</evidence>
<evidence type="ECO:0000313" key="9">
    <source>
        <dbReference type="EMBL" id="ACO55591.1"/>
    </source>
</evidence>
<dbReference type="GO" id="GO:0042773">
    <property type="term" value="P:ATP synthesis coupled electron transport"/>
    <property type="evidence" value="ECO:0007669"/>
    <property type="project" value="InterPro"/>
</dbReference>
<gene>
    <name evidence="9" type="primary">nad2</name>
    <name evidence="9" type="ORF">MicpuN_mit23</name>
</gene>
<dbReference type="EMBL" id="FJ859351">
    <property type="protein sequence ID" value="ACO55591.1"/>
    <property type="molecule type" value="Genomic_DNA"/>
</dbReference>
<feature type="transmembrane region" description="Helical" evidence="7">
    <location>
        <begin position="89"/>
        <end position="110"/>
    </location>
</feature>
<feature type="transmembrane region" description="Helical" evidence="7">
    <location>
        <begin position="117"/>
        <end position="135"/>
    </location>
</feature>
<reference evidence="9 10" key="1">
    <citation type="submission" date="2009-03" db="EMBL/GenBank/DDBJ databases">
        <authorList>
            <consortium name="Micromonas genome consortium"/>
            <person name="Robbens S."/>
            <person name="Rombauts S."/>
            <person name="Lucas S."/>
            <person name="Glavina del Rio T."/>
            <person name="Tice H."/>
            <person name="Bruce D."/>
            <person name="Pitluck S."/>
            <person name="Van de Peer Y."/>
            <person name="Zhou K."/>
            <person name="Grimwood J."/>
            <person name="Grigoriev I.V."/>
            <person name="Cuvelier M.L."/>
            <person name="Worden A.Z."/>
        </authorList>
    </citation>
    <scope>NUCLEOTIDE SEQUENCE [LARGE SCALE GENOMIC DNA]</scope>
    <source>
        <strain evidence="10">RCC299 / NOUM17</strain>
    </source>
</reference>
<keyword evidence="2 7" id="KW-0812">Transmembrane</keyword>
<dbReference type="OMA" id="HFWVPEV"/>
<reference evidence="9 10" key="2">
    <citation type="submission" date="2009-04" db="EMBL/GenBank/DDBJ databases">
        <title>Green evolution and dynamic adaptations revealed by genomes of the marine picoeukaryotes Micromonas.</title>
        <authorList>
            <person name="Worden A.Z."/>
            <person name="Lee J.-H."/>
            <person name="Mock T."/>
            <person name="Rouze P."/>
            <person name="Simmons M.P."/>
            <person name="Aerts A.L."/>
            <person name="Allen A.E."/>
            <person name="Cuvelier M.L."/>
            <person name="Derelle E."/>
            <person name="Everett M.V."/>
            <person name="Foulon E."/>
            <person name="Grimwood J."/>
            <person name="Gundlach H."/>
            <person name="Henrissat B."/>
            <person name="Napoli C."/>
            <person name="McDonald S.M."/>
            <person name="Schnitzler Parker M."/>
            <person name="Rombauts S."/>
            <person name="Salamov A."/>
            <person name="Von Dassow P."/>
            <person name="Badger J.H."/>
            <person name="Coutinho P.M."/>
            <person name="Demir E."/>
            <person name="Dubchak I."/>
            <person name="Gentemann C."/>
            <person name="Eikrem W."/>
            <person name="Gready J.E."/>
            <person name="John U."/>
            <person name="Lanier W."/>
            <person name="Lindquist E.A."/>
            <person name="Lucas S."/>
            <person name="Mayer K.F.X."/>
            <person name="Moreau H."/>
            <person name="Not F."/>
            <person name="Otillar R."/>
            <person name="Panaud O."/>
            <person name="Pangilinan J."/>
            <person name="Paulsen I."/>
            <person name="Piegu B."/>
            <person name="Poliakov A."/>
            <person name="Robbens S."/>
            <person name="Schmutz J."/>
            <person name="Toulza E."/>
            <person name="Wyss T."/>
            <person name="Zelensky A."/>
            <person name="Zhou K."/>
            <person name="Armbrust E.V."/>
            <person name="Bhattacharya D."/>
            <person name="Goodenough U.W."/>
            <person name="Van de Peer Y."/>
            <person name="Grigoriev I.V."/>
        </authorList>
    </citation>
    <scope>NUCLEOTIDE SEQUENCE [LARGE SCALE GENOMIC DNA]</scope>
    <source>
        <strain evidence="10">RCC299 / NOUM17</strain>
    </source>
</reference>
<comment type="subcellular location">
    <subcellularLocation>
        <location evidence="1">Membrane</location>
        <topology evidence="1">Multi-pass membrane protein</topology>
    </subcellularLocation>
</comment>
<evidence type="ECO:0000256" key="5">
    <source>
        <dbReference type="ARBA" id="ARBA00023027"/>
    </source>
</evidence>
<keyword evidence="3" id="KW-1278">Translocase</keyword>
<evidence type="ECO:0000313" key="10">
    <source>
        <dbReference type="Proteomes" id="UP000002009"/>
    </source>
</evidence>
<dbReference type="OrthoDB" id="4092844at2759"/>
<dbReference type="PRINTS" id="PR01434">
    <property type="entry name" value="NADHDHGNASE5"/>
</dbReference>
<feature type="transmembrane region" description="Helical" evidence="7">
    <location>
        <begin position="342"/>
        <end position="364"/>
    </location>
</feature>
<keyword evidence="6 7" id="KW-0472">Membrane</keyword>
<protein>
    <submittedName>
        <fullName evidence="9">NADH dehydrogenase subunit 2</fullName>
    </submittedName>
</protein>
<keyword evidence="9" id="KW-0496">Mitochondrion</keyword>
<dbReference type="HAMAP" id="MF_00445">
    <property type="entry name" value="NDH1_NuoN_1"/>
    <property type="match status" value="1"/>
</dbReference>
<dbReference type="Pfam" id="PF00361">
    <property type="entry name" value="Proton_antipo_M"/>
    <property type="match status" value="1"/>
</dbReference>
<dbReference type="STRING" id="296587.C1KRF9"/>
<evidence type="ECO:0000256" key="4">
    <source>
        <dbReference type="ARBA" id="ARBA00022989"/>
    </source>
</evidence>
<dbReference type="GO" id="GO:0008137">
    <property type="term" value="F:NADH dehydrogenase (ubiquinone) activity"/>
    <property type="evidence" value="ECO:0007669"/>
    <property type="project" value="InterPro"/>
</dbReference>
<dbReference type="InterPro" id="IPR001750">
    <property type="entry name" value="ND/Mrp_TM"/>
</dbReference>
<feature type="transmembrane region" description="Helical" evidence="7">
    <location>
        <begin position="220"/>
        <end position="244"/>
    </location>
</feature>
<feature type="transmembrane region" description="Helical" evidence="7">
    <location>
        <begin position="412"/>
        <end position="442"/>
    </location>
</feature>
<keyword evidence="4 7" id="KW-1133">Transmembrane helix</keyword>
<dbReference type="AlphaFoldDB" id="C1KRF9"/>
<name>C1KRF9_MICCC</name>
<dbReference type="GO" id="GO:0016020">
    <property type="term" value="C:membrane"/>
    <property type="evidence" value="ECO:0007669"/>
    <property type="project" value="UniProtKB-SubCell"/>
</dbReference>
<feature type="domain" description="NADH:quinone oxidoreductase/Mrp antiporter transmembrane" evidence="8">
    <location>
        <begin position="137"/>
        <end position="436"/>
    </location>
</feature>
<evidence type="ECO:0000259" key="8">
    <source>
        <dbReference type="Pfam" id="PF00361"/>
    </source>
</evidence>
<feature type="transmembrane region" description="Helical" evidence="7">
    <location>
        <begin position="47"/>
        <end position="69"/>
    </location>
</feature>
<evidence type="ECO:0000256" key="3">
    <source>
        <dbReference type="ARBA" id="ARBA00022967"/>
    </source>
</evidence>
<dbReference type="RefSeq" id="YP_002860127.1">
    <property type="nucleotide sequence ID" value="NC_012643.1"/>
</dbReference>
<organism evidence="9 10">
    <name type="scientific">Micromonas commoda (strain RCC299 / NOUM17 / CCMP2709)</name>
    <name type="common">Picoplanktonic green alga</name>
    <dbReference type="NCBI Taxonomy" id="296587"/>
    <lineage>
        <taxon>Eukaryota</taxon>
        <taxon>Viridiplantae</taxon>
        <taxon>Chlorophyta</taxon>
        <taxon>Mamiellophyceae</taxon>
        <taxon>Mamiellales</taxon>
        <taxon>Mamiellaceae</taxon>
        <taxon>Micromonas</taxon>
    </lineage>
</organism>
<feature type="transmembrane region" description="Helical" evidence="7">
    <location>
        <begin position="315"/>
        <end position="336"/>
    </location>
</feature>
<evidence type="ECO:0000256" key="1">
    <source>
        <dbReference type="ARBA" id="ARBA00004141"/>
    </source>
</evidence>
<dbReference type="FunCoup" id="C1KRF9">
    <property type="interactions" value="44"/>
</dbReference>
<dbReference type="KEGG" id="mis:MicpuN_mit23"/>
<dbReference type="InParanoid" id="C1KRF9"/>
<dbReference type="NCBIfam" id="TIGR01770">
    <property type="entry name" value="NDH_I_N"/>
    <property type="match status" value="1"/>
</dbReference>
<dbReference type="PANTHER" id="PTHR22773">
    <property type="entry name" value="NADH DEHYDROGENASE"/>
    <property type="match status" value="1"/>
</dbReference>
<feature type="transmembrane region" description="Helical" evidence="7">
    <location>
        <begin position="14"/>
        <end position="35"/>
    </location>
</feature>
<evidence type="ECO:0000256" key="6">
    <source>
        <dbReference type="ARBA" id="ARBA00023136"/>
    </source>
</evidence>
<feature type="transmembrane region" description="Helical" evidence="7">
    <location>
        <begin position="289"/>
        <end position="308"/>
    </location>
</feature>
<feature type="transmembrane region" description="Helical" evidence="7">
    <location>
        <begin position="256"/>
        <end position="277"/>
    </location>
</feature>